<evidence type="ECO:0000313" key="3">
    <source>
        <dbReference type="Proteomes" id="UP000075635"/>
    </source>
</evidence>
<feature type="signal peptide" evidence="1">
    <location>
        <begin position="1"/>
        <end position="19"/>
    </location>
</feature>
<evidence type="ECO:0000313" key="2">
    <source>
        <dbReference type="EMBL" id="KYF93403.1"/>
    </source>
</evidence>
<proteinExistence type="predicted"/>
<keyword evidence="1" id="KW-0732">Signal</keyword>
<name>A0A150SLR8_SORCE</name>
<evidence type="ECO:0000256" key="1">
    <source>
        <dbReference type="SAM" id="SignalP"/>
    </source>
</evidence>
<accession>A0A150SLR8</accession>
<dbReference type="Proteomes" id="UP000075635">
    <property type="component" value="Unassembled WGS sequence"/>
</dbReference>
<sequence>MTMTKARFLIAVAAAGCLASCFFNGSVGMKVETCEDPCRGRPIYECDNPCAECEGGCVIPPPLGFAEPILLWTGDTTDEASVPACPAEAPDLVFDGYGGFEEAHTCPACLCTEPACELPRSLVGSASAACDGTGATSFDAPAGWDGACTAPAAVSSDELGSLLIPAPTVSGCAPALDPAGAPPELPVPWSVRARGCVGSVDKHTCEDPSSMCVASPAPLPAGFAVCVRYLRPGVPACPDEYPELRELYQGFDDTRTCTPCGCGPIEGSACSALVSVHEDGSCEQLLGAETVTLAGPKCVAGPDLRLESMDARWLRDEPGACAPTGGVALGEATPKSASFFCCQSNEVIPVP</sequence>
<dbReference type="EMBL" id="JEMB01000820">
    <property type="protein sequence ID" value="KYF93403.1"/>
    <property type="molecule type" value="Genomic_DNA"/>
</dbReference>
<evidence type="ECO:0008006" key="4">
    <source>
        <dbReference type="Google" id="ProtNLM"/>
    </source>
</evidence>
<protein>
    <recommendedName>
        <fullName evidence="4">Secreted protein</fullName>
    </recommendedName>
</protein>
<organism evidence="2 3">
    <name type="scientific">Sorangium cellulosum</name>
    <name type="common">Polyangium cellulosum</name>
    <dbReference type="NCBI Taxonomy" id="56"/>
    <lineage>
        <taxon>Bacteria</taxon>
        <taxon>Pseudomonadati</taxon>
        <taxon>Myxococcota</taxon>
        <taxon>Polyangia</taxon>
        <taxon>Polyangiales</taxon>
        <taxon>Polyangiaceae</taxon>
        <taxon>Sorangium</taxon>
    </lineage>
</organism>
<feature type="chain" id="PRO_5007569087" description="Secreted protein" evidence="1">
    <location>
        <begin position="20"/>
        <end position="351"/>
    </location>
</feature>
<dbReference type="AlphaFoldDB" id="A0A150SLR8"/>
<reference evidence="2 3" key="1">
    <citation type="submission" date="2014-02" db="EMBL/GenBank/DDBJ databases">
        <title>The small core and large imbalanced accessory genome model reveals a collaborative survival strategy of Sorangium cellulosum strains in nature.</title>
        <authorList>
            <person name="Han K."/>
            <person name="Peng R."/>
            <person name="Blom J."/>
            <person name="Li Y.-Z."/>
        </authorList>
    </citation>
    <scope>NUCLEOTIDE SEQUENCE [LARGE SCALE GENOMIC DNA]</scope>
    <source>
        <strain evidence="2 3">So0011-07</strain>
    </source>
</reference>
<gene>
    <name evidence="2" type="ORF">BE17_09795</name>
</gene>
<comment type="caution">
    <text evidence="2">The sequence shown here is derived from an EMBL/GenBank/DDBJ whole genome shotgun (WGS) entry which is preliminary data.</text>
</comment>